<dbReference type="RefSeq" id="XP_007678992.1">
    <property type="nucleotide sequence ID" value="XM_007680802.1"/>
</dbReference>
<sequence length="214" mass="21967">MAEAGDKRSALASGVRLFFVTVINLAALTAAVFTILAWIDAQFAREQANVDSETAKEQADAANLIAFAAACAGLARQSVTDGNLFTLCSLAGPSAESSLLLLAQSLFSTTFRTESTVTTHTTTYMMTITSASATTTYGATSTLRITSATTPDAAPTPSATNSQVSPTVGAGPGARGLHLSENYKIAIGVGLGIGLPSLLMAIFSLVFLVPRGLL</sequence>
<organism evidence="2 3">
    <name type="scientific">Baudoinia panamericana (strain UAMH 10762)</name>
    <name type="common">Angels' share fungus</name>
    <name type="synonym">Baudoinia compniacensis (strain UAMH 10762)</name>
    <dbReference type="NCBI Taxonomy" id="717646"/>
    <lineage>
        <taxon>Eukaryota</taxon>
        <taxon>Fungi</taxon>
        <taxon>Dikarya</taxon>
        <taxon>Ascomycota</taxon>
        <taxon>Pezizomycotina</taxon>
        <taxon>Dothideomycetes</taxon>
        <taxon>Dothideomycetidae</taxon>
        <taxon>Mycosphaerellales</taxon>
        <taxon>Teratosphaeriaceae</taxon>
        <taxon>Baudoinia</taxon>
    </lineage>
</organism>
<reference evidence="2 3" key="1">
    <citation type="journal article" date="2012" name="PLoS Pathog.">
        <title>Diverse lifestyles and strategies of plant pathogenesis encoded in the genomes of eighteen Dothideomycetes fungi.</title>
        <authorList>
            <person name="Ohm R.A."/>
            <person name="Feau N."/>
            <person name="Henrissat B."/>
            <person name="Schoch C.L."/>
            <person name="Horwitz B.A."/>
            <person name="Barry K.W."/>
            <person name="Condon B.J."/>
            <person name="Copeland A.C."/>
            <person name="Dhillon B."/>
            <person name="Glaser F."/>
            <person name="Hesse C.N."/>
            <person name="Kosti I."/>
            <person name="LaButti K."/>
            <person name="Lindquist E.A."/>
            <person name="Lucas S."/>
            <person name="Salamov A.A."/>
            <person name="Bradshaw R.E."/>
            <person name="Ciuffetti L."/>
            <person name="Hamelin R.C."/>
            <person name="Kema G.H.J."/>
            <person name="Lawrence C."/>
            <person name="Scott J.A."/>
            <person name="Spatafora J.W."/>
            <person name="Turgeon B.G."/>
            <person name="de Wit P.J.G.M."/>
            <person name="Zhong S."/>
            <person name="Goodwin S.B."/>
            <person name="Grigoriev I.V."/>
        </authorList>
    </citation>
    <scope>NUCLEOTIDE SEQUENCE [LARGE SCALE GENOMIC DNA]</scope>
    <source>
        <strain evidence="2 3">UAMH 10762</strain>
    </source>
</reference>
<dbReference type="Proteomes" id="UP000011761">
    <property type="component" value="Unassembled WGS sequence"/>
</dbReference>
<protein>
    <submittedName>
        <fullName evidence="2">Uncharacterized protein</fullName>
    </submittedName>
</protein>
<dbReference type="HOGENOM" id="CLU_1288687_0_0_1"/>
<name>M2N5K1_BAUPA</name>
<keyword evidence="1" id="KW-0472">Membrane</keyword>
<gene>
    <name evidence="2" type="ORF">BAUCODRAFT_218919</name>
</gene>
<dbReference type="KEGG" id="bcom:BAUCODRAFT_218919"/>
<keyword evidence="1" id="KW-1133">Transmembrane helix</keyword>
<feature type="transmembrane region" description="Helical" evidence="1">
    <location>
        <begin position="185"/>
        <end position="209"/>
    </location>
</feature>
<accession>M2N5K1</accession>
<evidence type="ECO:0000313" key="2">
    <source>
        <dbReference type="EMBL" id="EMC94025.1"/>
    </source>
</evidence>
<feature type="transmembrane region" description="Helical" evidence="1">
    <location>
        <begin position="17"/>
        <end position="39"/>
    </location>
</feature>
<evidence type="ECO:0000313" key="3">
    <source>
        <dbReference type="Proteomes" id="UP000011761"/>
    </source>
</evidence>
<dbReference type="GeneID" id="19109829"/>
<dbReference type="AlphaFoldDB" id="M2N5K1"/>
<keyword evidence="3" id="KW-1185">Reference proteome</keyword>
<proteinExistence type="predicted"/>
<keyword evidence="1" id="KW-0812">Transmembrane</keyword>
<dbReference type="EMBL" id="KB445559">
    <property type="protein sequence ID" value="EMC94025.1"/>
    <property type="molecule type" value="Genomic_DNA"/>
</dbReference>
<evidence type="ECO:0000256" key="1">
    <source>
        <dbReference type="SAM" id="Phobius"/>
    </source>
</evidence>